<comment type="caution">
    <text evidence="3">The sequence shown here is derived from an EMBL/GenBank/DDBJ whole genome shotgun (WGS) entry which is preliminary data.</text>
</comment>
<evidence type="ECO:0000313" key="4">
    <source>
        <dbReference type="Proteomes" id="UP000799764"/>
    </source>
</evidence>
<accession>A0A9P4P9B9</accession>
<feature type="compositionally biased region" description="Basic and acidic residues" evidence="1">
    <location>
        <begin position="132"/>
        <end position="141"/>
    </location>
</feature>
<feature type="region of interest" description="Disordered" evidence="1">
    <location>
        <begin position="1"/>
        <end position="93"/>
    </location>
</feature>
<dbReference type="AlphaFoldDB" id="A0A9P4P9B9"/>
<gene>
    <name evidence="3" type="ORF">P171DRAFT_423404</name>
</gene>
<organism evidence="3 4">
    <name type="scientific">Karstenula rhodostoma CBS 690.94</name>
    <dbReference type="NCBI Taxonomy" id="1392251"/>
    <lineage>
        <taxon>Eukaryota</taxon>
        <taxon>Fungi</taxon>
        <taxon>Dikarya</taxon>
        <taxon>Ascomycota</taxon>
        <taxon>Pezizomycotina</taxon>
        <taxon>Dothideomycetes</taxon>
        <taxon>Pleosporomycetidae</taxon>
        <taxon>Pleosporales</taxon>
        <taxon>Massarineae</taxon>
        <taxon>Didymosphaeriaceae</taxon>
        <taxon>Karstenula</taxon>
    </lineage>
</organism>
<name>A0A9P4P9B9_9PLEO</name>
<dbReference type="EMBL" id="MU001511">
    <property type="protein sequence ID" value="KAF2438929.1"/>
    <property type="molecule type" value="Genomic_DNA"/>
</dbReference>
<feature type="region of interest" description="Disordered" evidence="1">
    <location>
        <begin position="131"/>
        <end position="163"/>
    </location>
</feature>
<dbReference type="OrthoDB" id="5413827at2759"/>
<proteinExistence type="predicted"/>
<protein>
    <recommendedName>
        <fullName evidence="2">DUF7730 domain-containing protein</fullName>
    </recommendedName>
</protein>
<sequence>MAPKRTYTRYNMSIAKPDALDPSDPDNIYHEVNKRRKPTPPSPVNTMHHSHVISSGGRPKGITRSNTTSRSLNSNSKSFSGPTSVPSDDTDPFDSVLKMAQEKKVSQLPRSTCLYGGGRNAINSISTLLKNGRREQKRREAPIQVSDDSSSDGGVQLPTNDQSEVIDLGSDDMDASMDSSSPVEVAMRGESDLTAAEASARVFEGREYTAAQTAPPQRTFYGARIQANSAQSQVWSANQTSSPLLRLPANVRRSIFEYVLGGNSIEFGFVTYLVHKTADRKNVHIPYFQYTSNVYPSGPLGIQCNPFHGAPLPLHSDPDTMGMTLLNGVCRQLYCETYTVPYALNDFYFNSGNALFNFLVKEDRLQPQQRQAIESIVVLHTLPSQSVLDKLPNLQQVRLMAPNVHFELGYYKVVQDGNVAKCVKHVPKPLNATGKLAKSTILGGGYDKKFDPRKAYGGAYGRSGHGHSGSDEGYGYEGGKGKKKWTWWRQ</sequence>
<feature type="compositionally biased region" description="Low complexity" evidence="1">
    <location>
        <begin position="63"/>
        <end position="80"/>
    </location>
</feature>
<dbReference type="Pfam" id="PF24864">
    <property type="entry name" value="DUF7730"/>
    <property type="match status" value="1"/>
</dbReference>
<feature type="compositionally biased region" description="Basic residues" evidence="1">
    <location>
        <begin position="481"/>
        <end position="490"/>
    </location>
</feature>
<evidence type="ECO:0000313" key="3">
    <source>
        <dbReference type="EMBL" id="KAF2438929.1"/>
    </source>
</evidence>
<dbReference type="PANTHER" id="PTHR38790:SF4">
    <property type="entry name" value="2EXR DOMAIN-CONTAINING PROTEIN"/>
    <property type="match status" value="1"/>
</dbReference>
<dbReference type="Proteomes" id="UP000799764">
    <property type="component" value="Unassembled WGS sequence"/>
</dbReference>
<evidence type="ECO:0000259" key="2">
    <source>
        <dbReference type="Pfam" id="PF24864"/>
    </source>
</evidence>
<keyword evidence="4" id="KW-1185">Reference proteome</keyword>
<reference evidence="3" key="1">
    <citation type="journal article" date="2020" name="Stud. Mycol.">
        <title>101 Dothideomycetes genomes: a test case for predicting lifestyles and emergence of pathogens.</title>
        <authorList>
            <person name="Haridas S."/>
            <person name="Albert R."/>
            <person name="Binder M."/>
            <person name="Bloem J."/>
            <person name="Labutti K."/>
            <person name="Salamov A."/>
            <person name="Andreopoulos B."/>
            <person name="Baker S."/>
            <person name="Barry K."/>
            <person name="Bills G."/>
            <person name="Bluhm B."/>
            <person name="Cannon C."/>
            <person name="Castanera R."/>
            <person name="Culley D."/>
            <person name="Daum C."/>
            <person name="Ezra D."/>
            <person name="Gonzalez J."/>
            <person name="Henrissat B."/>
            <person name="Kuo A."/>
            <person name="Liang C."/>
            <person name="Lipzen A."/>
            <person name="Lutzoni F."/>
            <person name="Magnuson J."/>
            <person name="Mondo S."/>
            <person name="Nolan M."/>
            <person name="Ohm R."/>
            <person name="Pangilinan J."/>
            <person name="Park H.-J."/>
            <person name="Ramirez L."/>
            <person name="Alfaro M."/>
            <person name="Sun H."/>
            <person name="Tritt A."/>
            <person name="Yoshinaga Y."/>
            <person name="Zwiers L.-H."/>
            <person name="Turgeon B."/>
            <person name="Goodwin S."/>
            <person name="Spatafora J."/>
            <person name="Crous P."/>
            <person name="Grigoriev I."/>
        </authorList>
    </citation>
    <scope>NUCLEOTIDE SEQUENCE</scope>
    <source>
        <strain evidence="3">CBS 690.94</strain>
    </source>
</reference>
<dbReference type="InterPro" id="IPR056632">
    <property type="entry name" value="DUF7730"/>
</dbReference>
<dbReference type="PANTHER" id="PTHR38790">
    <property type="entry name" value="2EXR DOMAIN-CONTAINING PROTEIN-RELATED"/>
    <property type="match status" value="1"/>
</dbReference>
<feature type="domain" description="DUF7730" evidence="2">
    <location>
        <begin position="238"/>
        <end position="389"/>
    </location>
</feature>
<feature type="region of interest" description="Disordered" evidence="1">
    <location>
        <begin position="459"/>
        <end position="490"/>
    </location>
</feature>
<evidence type="ECO:0000256" key="1">
    <source>
        <dbReference type="SAM" id="MobiDB-lite"/>
    </source>
</evidence>